<evidence type="ECO:0000313" key="4">
    <source>
        <dbReference type="Proteomes" id="UP000030108"/>
    </source>
</evidence>
<keyword evidence="2" id="KW-0732">Signal</keyword>
<evidence type="ECO:0000313" key="3">
    <source>
        <dbReference type="EMBL" id="EUC65619.1"/>
    </source>
</evidence>
<feature type="signal peptide" evidence="2">
    <location>
        <begin position="1"/>
        <end position="20"/>
    </location>
</feature>
<organism evidence="3 4">
    <name type="scientific">Rhizoctonia solani AG-3 Rhs1AP</name>
    <dbReference type="NCBI Taxonomy" id="1086054"/>
    <lineage>
        <taxon>Eukaryota</taxon>
        <taxon>Fungi</taxon>
        <taxon>Dikarya</taxon>
        <taxon>Basidiomycota</taxon>
        <taxon>Agaricomycotina</taxon>
        <taxon>Agaricomycetes</taxon>
        <taxon>Cantharellales</taxon>
        <taxon>Ceratobasidiaceae</taxon>
        <taxon>Rhizoctonia</taxon>
    </lineage>
</organism>
<feature type="compositionally biased region" description="Polar residues" evidence="1">
    <location>
        <begin position="136"/>
        <end position="147"/>
    </location>
</feature>
<comment type="caution">
    <text evidence="3">The sequence shown here is derived from an EMBL/GenBank/DDBJ whole genome shotgun (WGS) entry which is preliminary data.</text>
</comment>
<feature type="compositionally biased region" description="Pro residues" evidence="1">
    <location>
        <begin position="222"/>
        <end position="238"/>
    </location>
</feature>
<dbReference type="AlphaFoldDB" id="X8JPI1"/>
<evidence type="ECO:0000256" key="1">
    <source>
        <dbReference type="SAM" id="MobiDB-lite"/>
    </source>
</evidence>
<evidence type="ECO:0008006" key="5">
    <source>
        <dbReference type="Google" id="ProtNLM"/>
    </source>
</evidence>
<evidence type="ECO:0000256" key="2">
    <source>
        <dbReference type="SAM" id="SignalP"/>
    </source>
</evidence>
<dbReference type="OrthoDB" id="3258213at2759"/>
<dbReference type="Proteomes" id="UP000030108">
    <property type="component" value="Unassembled WGS sequence"/>
</dbReference>
<accession>X8JPI1</accession>
<reference evidence="4" key="1">
    <citation type="journal article" date="2014" name="Genome Announc.">
        <title>Draft genome sequence of the plant-pathogenic soil fungus Rhizoctonia solani anastomosis group 3 strain Rhs1AP.</title>
        <authorList>
            <person name="Cubeta M.A."/>
            <person name="Thomas E."/>
            <person name="Dean R.A."/>
            <person name="Jabaji S."/>
            <person name="Neate S.M."/>
            <person name="Tavantzis S."/>
            <person name="Toda T."/>
            <person name="Vilgalys R."/>
            <person name="Bharathan N."/>
            <person name="Fedorova-Abrams N."/>
            <person name="Pakala S.B."/>
            <person name="Pakala S.M."/>
            <person name="Zafar N."/>
            <person name="Joardar V."/>
            <person name="Losada L."/>
            <person name="Nierman W.C."/>
        </authorList>
    </citation>
    <scope>NUCLEOTIDE SEQUENCE [LARGE SCALE GENOMIC DNA]</scope>
    <source>
        <strain evidence="4">AG-3</strain>
    </source>
</reference>
<feature type="compositionally biased region" description="Polar residues" evidence="1">
    <location>
        <begin position="277"/>
        <end position="286"/>
    </location>
</feature>
<proteinExistence type="predicted"/>
<sequence length="362" mass="38474">MFKLSRAFAVSAVLSWTVLCAPVPQDSGKPFSIGKSVNSSAPASTVFTLTTQDPNSQTHPVGFCVVPALAREAGLSQGQGQLLVHQAVELCPEAKIIAVSYKGSKRSLQAPNGDTPVPPPYPELCPDTPRPAVARSQVSPPNSQILPQTKPLPPRQVAARSDSGQLPNNKIPPPPVSESLPSAPKFHAPRDLPQPGPVYQLEPVPVPEPEAPHPVAARSLVSPPPPNPKAPQPEPLPLHPAAVRSVPEQPSKVEAPALEPTPDSSARRPPVVARSQGHLQPVTQAQKGPVPVSRHPHRVVARSEPHQVPRPNSEVPPQLLPQPGAPLSGTNSFLTFALRTIDRPLGLLRVYSLLSYLILFLS</sequence>
<gene>
    <name evidence="3" type="ORF">RSOL_448760</name>
</gene>
<feature type="region of interest" description="Disordered" evidence="1">
    <location>
        <begin position="106"/>
        <end position="317"/>
    </location>
</feature>
<dbReference type="EMBL" id="JATN01000311">
    <property type="protein sequence ID" value="EUC65619.1"/>
    <property type="molecule type" value="Genomic_DNA"/>
</dbReference>
<protein>
    <recommendedName>
        <fullName evidence="5">Transmembrane protein</fullName>
    </recommendedName>
</protein>
<feature type="chain" id="PRO_5004986429" description="Transmembrane protein" evidence="2">
    <location>
        <begin position="21"/>
        <end position="362"/>
    </location>
</feature>
<name>X8JPI1_9AGAM</name>